<evidence type="ECO:0000313" key="10">
    <source>
        <dbReference type="Proteomes" id="UP001153076"/>
    </source>
</evidence>
<sequence>MGRTPCCDKDGVKKGPWTPEEDQKLIDYIQKHGPCNWRTLPKKAGLRRCGKSCRLRWANYLRPDIKRGRFTPEEEDTIIHLHSILGNKWSAIAAKLSGRTDNEIKNYWNTHIRKKLLRMGIDPVTHGPRLDLLDLPSILSSLQNINPSSLLNMPSMLNLQALLNPELLRLATSLTQPSLGNPIMGNNTLMQNQIQPLTQNITPYFDSAKAEPSFEQNPPRNYGVGVNGRVKTEQSFENCFGSNNVTLCPSSTSSNTSAFLSNNSNQSLSNGSNSSFSSVFSTPCSSSIDRLDSSLANLISSACSEDDIETYFGHIVKKFETPTSLDVCSS</sequence>
<dbReference type="GO" id="GO:0005634">
    <property type="term" value="C:nucleus"/>
    <property type="evidence" value="ECO:0007669"/>
    <property type="project" value="UniProtKB-SubCell"/>
</dbReference>
<dbReference type="EMBL" id="JAKOGI010000498">
    <property type="protein sequence ID" value="KAJ8434132.1"/>
    <property type="molecule type" value="Genomic_DNA"/>
</dbReference>
<organism evidence="9 10">
    <name type="scientific">Carnegiea gigantea</name>
    <dbReference type="NCBI Taxonomy" id="171969"/>
    <lineage>
        <taxon>Eukaryota</taxon>
        <taxon>Viridiplantae</taxon>
        <taxon>Streptophyta</taxon>
        <taxon>Embryophyta</taxon>
        <taxon>Tracheophyta</taxon>
        <taxon>Spermatophyta</taxon>
        <taxon>Magnoliopsida</taxon>
        <taxon>eudicotyledons</taxon>
        <taxon>Gunneridae</taxon>
        <taxon>Pentapetalae</taxon>
        <taxon>Caryophyllales</taxon>
        <taxon>Cactineae</taxon>
        <taxon>Cactaceae</taxon>
        <taxon>Cactoideae</taxon>
        <taxon>Echinocereeae</taxon>
        <taxon>Carnegiea</taxon>
    </lineage>
</organism>
<dbReference type="Proteomes" id="UP001153076">
    <property type="component" value="Unassembled WGS sequence"/>
</dbReference>
<keyword evidence="4" id="KW-0238">DNA-binding</keyword>
<keyword evidence="3" id="KW-0805">Transcription regulation</keyword>
<dbReference type="AlphaFoldDB" id="A0A9Q1K0D9"/>
<dbReference type="Pfam" id="PF00249">
    <property type="entry name" value="Myb_DNA-binding"/>
    <property type="match status" value="2"/>
</dbReference>
<proteinExistence type="predicted"/>
<dbReference type="OrthoDB" id="2143914at2759"/>
<dbReference type="SUPFAM" id="SSF46689">
    <property type="entry name" value="Homeodomain-like"/>
    <property type="match status" value="1"/>
</dbReference>
<comment type="subcellular location">
    <subcellularLocation>
        <location evidence="1">Nucleus</location>
    </subcellularLocation>
</comment>
<name>A0A9Q1K0D9_9CARY</name>
<keyword evidence="10" id="KW-1185">Reference proteome</keyword>
<evidence type="ECO:0000256" key="5">
    <source>
        <dbReference type="ARBA" id="ARBA00023163"/>
    </source>
</evidence>
<feature type="domain" description="Myb-like" evidence="7">
    <location>
        <begin position="62"/>
        <end position="112"/>
    </location>
</feature>
<dbReference type="SMART" id="SM00717">
    <property type="entry name" value="SANT"/>
    <property type="match status" value="2"/>
</dbReference>
<keyword evidence="6" id="KW-0539">Nucleus</keyword>
<feature type="domain" description="Myb-like" evidence="7">
    <location>
        <begin position="9"/>
        <end position="61"/>
    </location>
</feature>
<evidence type="ECO:0000256" key="6">
    <source>
        <dbReference type="ARBA" id="ARBA00023242"/>
    </source>
</evidence>
<dbReference type="FunFam" id="1.10.10.60:FF:000015">
    <property type="entry name" value="Transcription factor RAX3"/>
    <property type="match status" value="1"/>
</dbReference>
<protein>
    <submittedName>
        <fullName evidence="9">Uncharacterized protein</fullName>
    </submittedName>
</protein>
<evidence type="ECO:0000259" key="8">
    <source>
        <dbReference type="PROSITE" id="PS51294"/>
    </source>
</evidence>
<evidence type="ECO:0000256" key="1">
    <source>
        <dbReference type="ARBA" id="ARBA00004123"/>
    </source>
</evidence>
<dbReference type="CDD" id="cd00167">
    <property type="entry name" value="SANT"/>
    <property type="match status" value="2"/>
</dbReference>
<accession>A0A9Q1K0D9</accession>
<dbReference type="FunFam" id="1.10.10.60:FF:000349">
    <property type="entry name" value="Transcription factor MYB39"/>
    <property type="match status" value="1"/>
</dbReference>
<evidence type="ECO:0000259" key="7">
    <source>
        <dbReference type="PROSITE" id="PS50090"/>
    </source>
</evidence>
<dbReference type="PANTHER" id="PTHR47994:SF5">
    <property type="entry name" value="F14D16.11-RELATED"/>
    <property type="match status" value="1"/>
</dbReference>
<feature type="domain" description="HTH myb-type" evidence="8">
    <location>
        <begin position="62"/>
        <end position="116"/>
    </location>
</feature>
<comment type="caution">
    <text evidence="9">The sequence shown here is derived from an EMBL/GenBank/DDBJ whole genome shotgun (WGS) entry which is preliminary data.</text>
</comment>
<dbReference type="PROSITE" id="PS51294">
    <property type="entry name" value="HTH_MYB"/>
    <property type="match status" value="2"/>
</dbReference>
<dbReference type="PANTHER" id="PTHR47994">
    <property type="entry name" value="F14D16.11-RELATED"/>
    <property type="match status" value="1"/>
</dbReference>
<dbReference type="Gene3D" id="1.10.10.60">
    <property type="entry name" value="Homeodomain-like"/>
    <property type="match status" value="2"/>
</dbReference>
<evidence type="ECO:0000256" key="2">
    <source>
        <dbReference type="ARBA" id="ARBA00022737"/>
    </source>
</evidence>
<gene>
    <name evidence="9" type="ORF">Cgig2_024250</name>
</gene>
<keyword evidence="5" id="KW-0804">Transcription</keyword>
<feature type="domain" description="HTH myb-type" evidence="8">
    <location>
        <begin position="9"/>
        <end position="61"/>
    </location>
</feature>
<dbReference type="InterPro" id="IPR017930">
    <property type="entry name" value="Myb_dom"/>
</dbReference>
<reference evidence="9" key="1">
    <citation type="submission" date="2022-04" db="EMBL/GenBank/DDBJ databases">
        <title>Carnegiea gigantea Genome sequencing and assembly v2.</title>
        <authorList>
            <person name="Copetti D."/>
            <person name="Sanderson M.J."/>
            <person name="Burquez A."/>
            <person name="Wojciechowski M.F."/>
        </authorList>
    </citation>
    <scope>NUCLEOTIDE SEQUENCE</scope>
    <source>
        <strain evidence="9">SGP5-SGP5p</strain>
        <tissue evidence="9">Aerial part</tissue>
    </source>
</reference>
<evidence type="ECO:0000256" key="3">
    <source>
        <dbReference type="ARBA" id="ARBA00023015"/>
    </source>
</evidence>
<dbReference type="InterPro" id="IPR015495">
    <property type="entry name" value="Myb_TF_plants"/>
</dbReference>
<evidence type="ECO:0000313" key="9">
    <source>
        <dbReference type="EMBL" id="KAJ8434132.1"/>
    </source>
</evidence>
<dbReference type="InterPro" id="IPR009057">
    <property type="entry name" value="Homeodomain-like_sf"/>
</dbReference>
<dbReference type="GO" id="GO:0003677">
    <property type="term" value="F:DNA binding"/>
    <property type="evidence" value="ECO:0007669"/>
    <property type="project" value="UniProtKB-KW"/>
</dbReference>
<evidence type="ECO:0000256" key="4">
    <source>
        <dbReference type="ARBA" id="ARBA00023125"/>
    </source>
</evidence>
<keyword evidence="2" id="KW-0677">Repeat</keyword>
<dbReference type="PROSITE" id="PS50090">
    <property type="entry name" value="MYB_LIKE"/>
    <property type="match status" value="2"/>
</dbReference>
<dbReference type="InterPro" id="IPR001005">
    <property type="entry name" value="SANT/Myb"/>
</dbReference>